<dbReference type="InterPro" id="IPR011993">
    <property type="entry name" value="PH-like_dom_sf"/>
</dbReference>
<keyword evidence="2" id="KW-0539">Nucleus</keyword>
<dbReference type="Pfam" id="PF00638">
    <property type="entry name" value="Ran_BP1"/>
    <property type="match status" value="1"/>
</dbReference>
<dbReference type="PROSITE" id="PS50196">
    <property type="entry name" value="RANBD1"/>
    <property type="match status" value="1"/>
</dbReference>
<accession>A0A8T0B3M3</accession>
<feature type="region of interest" description="Disordered" evidence="3">
    <location>
        <begin position="238"/>
        <end position="276"/>
    </location>
</feature>
<dbReference type="InterPro" id="IPR045255">
    <property type="entry name" value="RanBP1-like"/>
</dbReference>
<feature type="compositionally biased region" description="Low complexity" evidence="3">
    <location>
        <begin position="300"/>
        <end position="312"/>
    </location>
</feature>
<feature type="region of interest" description="Disordered" evidence="3">
    <location>
        <begin position="288"/>
        <end position="312"/>
    </location>
</feature>
<dbReference type="PANTHER" id="PTHR23138:SF142">
    <property type="entry name" value="RAN-BINDING PROTEIN 3B-RELATED"/>
    <property type="match status" value="1"/>
</dbReference>
<name>A0A8T0B3M3_SILME</name>
<dbReference type="GO" id="GO:0006611">
    <property type="term" value="P:protein export from nucleus"/>
    <property type="evidence" value="ECO:0007669"/>
    <property type="project" value="TreeGrafter"/>
</dbReference>
<proteinExistence type="predicted"/>
<gene>
    <name evidence="5" type="ORF">HF521_002146</name>
</gene>
<dbReference type="EMBL" id="JABFDY010000011">
    <property type="protein sequence ID" value="KAF7700981.1"/>
    <property type="molecule type" value="Genomic_DNA"/>
</dbReference>
<feature type="region of interest" description="Disordered" evidence="3">
    <location>
        <begin position="28"/>
        <end position="62"/>
    </location>
</feature>
<organism evidence="5 6">
    <name type="scientific">Silurus meridionalis</name>
    <name type="common">Southern catfish</name>
    <name type="synonym">Silurus soldatovi meridionalis</name>
    <dbReference type="NCBI Taxonomy" id="175797"/>
    <lineage>
        <taxon>Eukaryota</taxon>
        <taxon>Metazoa</taxon>
        <taxon>Chordata</taxon>
        <taxon>Craniata</taxon>
        <taxon>Vertebrata</taxon>
        <taxon>Euteleostomi</taxon>
        <taxon>Actinopterygii</taxon>
        <taxon>Neopterygii</taxon>
        <taxon>Teleostei</taxon>
        <taxon>Ostariophysi</taxon>
        <taxon>Siluriformes</taxon>
        <taxon>Siluridae</taxon>
        <taxon>Silurus</taxon>
    </lineage>
</organism>
<dbReference type="SUPFAM" id="SSF50729">
    <property type="entry name" value="PH domain-like"/>
    <property type="match status" value="1"/>
</dbReference>
<comment type="caution">
    <text evidence="5">The sequence shown here is derived from an EMBL/GenBank/DDBJ whole genome shotgun (WGS) entry which is preliminary data.</text>
</comment>
<reference evidence="5" key="1">
    <citation type="submission" date="2020-08" db="EMBL/GenBank/DDBJ databases">
        <title>Chromosome-level assembly of Southern catfish (Silurus meridionalis) provides insights into visual adaptation to the nocturnal and benthic lifestyles.</title>
        <authorList>
            <person name="Zhang Y."/>
            <person name="Wang D."/>
            <person name="Peng Z."/>
        </authorList>
    </citation>
    <scope>NUCLEOTIDE SEQUENCE</scope>
    <source>
        <strain evidence="5">SWU-2019-XX</strain>
        <tissue evidence="5">Muscle</tissue>
    </source>
</reference>
<feature type="domain" description="RanBD1" evidence="4">
    <location>
        <begin position="339"/>
        <end position="420"/>
    </location>
</feature>
<dbReference type="PANTHER" id="PTHR23138">
    <property type="entry name" value="RAN BINDING PROTEIN"/>
    <property type="match status" value="1"/>
</dbReference>
<dbReference type="AlphaFoldDB" id="A0A8T0B3M3"/>
<evidence type="ECO:0000256" key="2">
    <source>
        <dbReference type="ARBA" id="ARBA00023242"/>
    </source>
</evidence>
<dbReference type="CDD" id="cd13180">
    <property type="entry name" value="RanBD_RanBP3"/>
    <property type="match status" value="1"/>
</dbReference>
<dbReference type="InterPro" id="IPR000156">
    <property type="entry name" value="Ran_bind_dom"/>
</dbReference>
<dbReference type="SMART" id="SM00160">
    <property type="entry name" value="RanBD"/>
    <property type="match status" value="1"/>
</dbReference>
<keyword evidence="6" id="KW-1185">Reference proteome</keyword>
<dbReference type="Proteomes" id="UP000606274">
    <property type="component" value="Unassembled WGS sequence"/>
</dbReference>
<feature type="region of interest" description="Disordered" evidence="3">
    <location>
        <begin position="145"/>
        <end position="176"/>
    </location>
</feature>
<protein>
    <recommendedName>
        <fullName evidence="4">RanBD1 domain-containing protein</fullName>
    </recommendedName>
</protein>
<evidence type="ECO:0000256" key="3">
    <source>
        <dbReference type="SAM" id="MobiDB-lite"/>
    </source>
</evidence>
<evidence type="ECO:0000313" key="5">
    <source>
        <dbReference type="EMBL" id="KAF7700981.1"/>
    </source>
</evidence>
<dbReference type="GO" id="GO:0005634">
    <property type="term" value="C:nucleus"/>
    <property type="evidence" value="ECO:0007669"/>
    <property type="project" value="UniProtKB-SubCell"/>
</dbReference>
<evidence type="ECO:0000313" key="6">
    <source>
        <dbReference type="Proteomes" id="UP000606274"/>
    </source>
</evidence>
<evidence type="ECO:0000259" key="4">
    <source>
        <dbReference type="PROSITE" id="PS50196"/>
    </source>
</evidence>
<sequence length="517" mass="57488">MSKSVCCVQLKGLDPGTELNLAQTSQTIQHAGYEHSGPTTSDTSQNGKLWPRPLSVQNSRRARREKSLAPWLRICSGTPSPLSEIRGGGVTCLLHCLRRKTFSDKPILAAPMFVFPRMTAAVKRAAEEDGPGACVNKRMRTLTYPSLNSRNKNGSNGVNKRVRSSSLSFPPTLQVPRSNMFMPSTLQNMNQNSSSAAFSRGKVKNMPLRPASMIAPEPFSSCDKAGIRQGGLNADRNLSRVTTDHPSSNSALEQRTLPQMSRNISQSNTDITGNGQFVFGENMSERVLSPPCSEDKSDTDCSLSDSDSSCSEVTSTTTAQNTLWESAAAHTAACRRHCLLKQVQIFTGEENESNVVQLTCKLFVLERGTQSWRERGRGVLRLNDLQTKYKGSLQSRMVMRHQGSLKLILNTKLYPHTHLRRPARRNLQVTATDLETHSVRVFLVQASARDIARLYVAIHHRLVALRCSTAMYRDREGHCSSEDNDSEDEKANEEAFLITHPRPEDCHWKNSHSRLHS</sequence>
<evidence type="ECO:0000256" key="1">
    <source>
        <dbReference type="ARBA" id="ARBA00004123"/>
    </source>
</evidence>
<dbReference type="Gene3D" id="2.30.29.30">
    <property type="entry name" value="Pleckstrin-homology domain (PH domain)/Phosphotyrosine-binding domain (PTB)"/>
    <property type="match status" value="1"/>
</dbReference>
<feature type="compositionally biased region" description="Polar residues" evidence="3">
    <location>
        <begin position="37"/>
        <end position="47"/>
    </location>
</feature>
<feature type="compositionally biased region" description="Polar residues" evidence="3">
    <location>
        <begin position="239"/>
        <end position="275"/>
    </location>
</feature>
<comment type="subcellular location">
    <subcellularLocation>
        <location evidence="1">Nucleus</location>
    </subcellularLocation>
</comment>